<evidence type="ECO:0000313" key="23">
    <source>
        <dbReference type="Proteomes" id="UP001150925"/>
    </source>
</evidence>
<keyword evidence="12" id="KW-0072">Autophagy</keyword>
<dbReference type="SUPFAM" id="SSF50911">
    <property type="entry name" value="Mannose 6-phosphate receptor domain"/>
    <property type="match status" value="1"/>
</dbReference>
<comment type="caution">
    <text evidence="22">The sequence shown here is derived from an EMBL/GenBank/DDBJ whole genome shotgun (WGS) entry which is preliminary data.</text>
</comment>
<reference evidence="22" key="1">
    <citation type="submission" date="2022-07" db="EMBL/GenBank/DDBJ databases">
        <title>Phylogenomic reconstructions and comparative analyses of Kickxellomycotina fungi.</title>
        <authorList>
            <person name="Reynolds N.K."/>
            <person name="Stajich J.E."/>
            <person name="Barry K."/>
            <person name="Grigoriev I.V."/>
            <person name="Crous P."/>
            <person name="Smith M.E."/>
        </authorList>
    </citation>
    <scope>NUCLEOTIDE SEQUENCE</scope>
    <source>
        <strain evidence="22">RSA 1196</strain>
    </source>
</reference>
<dbReference type="InterPro" id="IPR009011">
    <property type="entry name" value="Man6P_isomerase_rcpt-bd_dom_sf"/>
</dbReference>
<protein>
    <recommendedName>
        <fullName evidence="6">Autophagy-related protein 27</fullName>
    </recommendedName>
</protein>
<evidence type="ECO:0000256" key="17">
    <source>
        <dbReference type="ARBA" id="ARBA00023329"/>
    </source>
</evidence>
<evidence type="ECO:0000256" key="16">
    <source>
        <dbReference type="ARBA" id="ARBA00023157"/>
    </source>
</evidence>
<dbReference type="PROSITE" id="PS51914">
    <property type="entry name" value="MRH"/>
    <property type="match status" value="1"/>
</dbReference>
<keyword evidence="8 19" id="KW-0812">Transmembrane</keyword>
<dbReference type="Gene3D" id="2.70.130.10">
    <property type="entry name" value="Mannose-6-phosphate receptor binding domain"/>
    <property type="match status" value="1"/>
</dbReference>
<proteinExistence type="inferred from homology"/>
<feature type="chain" id="PRO_5040823924" description="Autophagy-related protein 27" evidence="20">
    <location>
        <begin position="25"/>
        <end position="292"/>
    </location>
</feature>
<keyword evidence="15 19" id="KW-0472">Membrane</keyword>
<dbReference type="InterPro" id="IPR018939">
    <property type="entry name" value="Autophagy-rel_prot_27"/>
</dbReference>
<keyword evidence="14" id="KW-0496">Mitochondrion</keyword>
<dbReference type="GO" id="GO:0034045">
    <property type="term" value="C:phagophore assembly site membrane"/>
    <property type="evidence" value="ECO:0007669"/>
    <property type="project" value="UniProtKB-SubCell"/>
</dbReference>
<feature type="transmembrane region" description="Helical" evidence="19">
    <location>
        <begin position="229"/>
        <end position="254"/>
    </location>
</feature>
<evidence type="ECO:0000256" key="15">
    <source>
        <dbReference type="ARBA" id="ARBA00023136"/>
    </source>
</evidence>
<evidence type="ECO:0000313" key="22">
    <source>
        <dbReference type="EMBL" id="KAJ1967620.1"/>
    </source>
</evidence>
<dbReference type="GO" id="GO:0000139">
    <property type="term" value="C:Golgi membrane"/>
    <property type="evidence" value="ECO:0007669"/>
    <property type="project" value="UniProtKB-SubCell"/>
</dbReference>
<dbReference type="OrthoDB" id="29460at2759"/>
<evidence type="ECO:0000256" key="12">
    <source>
        <dbReference type="ARBA" id="ARBA00023006"/>
    </source>
</evidence>
<dbReference type="PANTHER" id="PTHR15071">
    <property type="entry name" value="MANNOSE-6-PHOSPHATE RECEPTOR FAMILY MEMBER"/>
    <property type="match status" value="1"/>
</dbReference>
<evidence type="ECO:0000256" key="10">
    <source>
        <dbReference type="ARBA" id="ARBA00022927"/>
    </source>
</evidence>
<feature type="signal peptide" evidence="20">
    <location>
        <begin position="1"/>
        <end position="24"/>
    </location>
</feature>
<evidence type="ECO:0000256" key="6">
    <source>
        <dbReference type="ARBA" id="ARBA00013776"/>
    </source>
</evidence>
<comment type="subcellular location">
    <subcellularLocation>
        <location evidence="2">Cytoplasmic vesicle membrane</location>
        <topology evidence="2">Single-pass type I membrane protein</topology>
    </subcellularLocation>
    <subcellularLocation>
        <location evidence="4">Golgi apparatus membrane</location>
        <topology evidence="4">Single-pass type I membrane protein</topology>
    </subcellularLocation>
    <subcellularLocation>
        <location evidence="1">Mitochondrion membrane</location>
        <topology evidence="1">Single-pass membrane protein</topology>
    </subcellularLocation>
    <subcellularLocation>
        <location evidence="3">Preautophagosomal structure membrane</location>
        <topology evidence="3">Single-pass type I membrane protein</topology>
    </subcellularLocation>
</comment>
<feature type="compositionally biased region" description="Basic and acidic residues" evidence="18">
    <location>
        <begin position="189"/>
        <end position="210"/>
    </location>
</feature>
<feature type="region of interest" description="Disordered" evidence="18">
    <location>
        <begin position="189"/>
        <end position="218"/>
    </location>
</feature>
<dbReference type="GO" id="GO:0030659">
    <property type="term" value="C:cytoplasmic vesicle membrane"/>
    <property type="evidence" value="ECO:0007669"/>
    <property type="project" value="UniProtKB-SubCell"/>
</dbReference>
<gene>
    <name evidence="22" type="primary">ATG27</name>
    <name evidence="22" type="ORF">IWQ62_001739</name>
</gene>
<dbReference type="EMBL" id="JANBPY010000308">
    <property type="protein sequence ID" value="KAJ1967620.1"/>
    <property type="molecule type" value="Genomic_DNA"/>
</dbReference>
<evidence type="ECO:0000256" key="7">
    <source>
        <dbReference type="ARBA" id="ARBA00022448"/>
    </source>
</evidence>
<keyword evidence="16" id="KW-1015">Disulfide bond</keyword>
<evidence type="ECO:0000256" key="3">
    <source>
        <dbReference type="ARBA" id="ARBA00004472"/>
    </source>
</evidence>
<keyword evidence="9 20" id="KW-0732">Signal</keyword>
<dbReference type="AlphaFoldDB" id="A0A9W8AYA5"/>
<evidence type="ECO:0000256" key="4">
    <source>
        <dbReference type="ARBA" id="ARBA00004614"/>
    </source>
</evidence>
<keyword evidence="10" id="KW-0653">Protein transport</keyword>
<sequence>MPTLAVITQWALLGALLTATPLQAFDCKNIQLKDKLFDLSALDRQHVIDVSLDTPPTKTIEKYTINPCQALKPDDKVDKEDQCEADTFVCKTVTNIKHDQPRVTRVQIISGGSDQKPVVELAKESDEHPQLLWTMKGPVVDKLNFRTDITFICDSQAGTVTSDPQMVSMDQGVLKLEWKTASVCTFSKVDPEKPKTPDSDSPDKDKKPSDEQPAPSDEGGSVIGTIFKIFAILLSIYFVVGIVYNYAIAGLGGLDLIPHRHFWQELPYIVTDFVQYVYASCSGRRRGGYSAV</sequence>
<keyword evidence="23" id="KW-1185">Reference proteome</keyword>
<dbReference type="PANTHER" id="PTHR15071:SF13">
    <property type="entry name" value="AUTOPHAGY-RELATED PROTEIN 27"/>
    <property type="match status" value="1"/>
</dbReference>
<evidence type="ECO:0000256" key="14">
    <source>
        <dbReference type="ARBA" id="ARBA00023128"/>
    </source>
</evidence>
<dbReference type="Proteomes" id="UP001150925">
    <property type="component" value="Unassembled WGS sequence"/>
</dbReference>
<evidence type="ECO:0000256" key="8">
    <source>
        <dbReference type="ARBA" id="ARBA00022692"/>
    </source>
</evidence>
<evidence type="ECO:0000256" key="13">
    <source>
        <dbReference type="ARBA" id="ARBA00023034"/>
    </source>
</evidence>
<keyword evidence="7" id="KW-0813">Transport</keyword>
<evidence type="ECO:0000256" key="18">
    <source>
        <dbReference type="SAM" id="MobiDB-lite"/>
    </source>
</evidence>
<feature type="domain" description="MRH" evidence="21">
    <location>
        <begin position="25"/>
        <end position="186"/>
    </location>
</feature>
<dbReference type="Pfam" id="PF09451">
    <property type="entry name" value="ATG27"/>
    <property type="match status" value="1"/>
</dbReference>
<accession>A0A9W8AYA5</accession>
<keyword evidence="11 19" id="KW-1133">Transmembrane helix</keyword>
<keyword evidence="17" id="KW-0968">Cytoplasmic vesicle</keyword>
<dbReference type="GO" id="GO:0006914">
    <property type="term" value="P:autophagy"/>
    <property type="evidence" value="ECO:0007669"/>
    <property type="project" value="UniProtKB-KW"/>
</dbReference>
<keyword evidence="13" id="KW-0333">Golgi apparatus</keyword>
<evidence type="ECO:0000256" key="19">
    <source>
        <dbReference type="SAM" id="Phobius"/>
    </source>
</evidence>
<comment type="similarity">
    <text evidence="5">Belongs to the ATG27 family.</text>
</comment>
<dbReference type="InterPro" id="IPR044865">
    <property type="entry name" value="MRH_dom"/>
</dbReference>
<dbReference type="GO" id="GO:0015031">
    <property type="term" value="P:protein transport"/>
    <property type="evidence" value="ECO:0007669"/>
    <property type="project" value="UniProtKB-KW"/>
</dbReference>
<evidence type="ECO:0000256" key="1">
    <source>
        <dbReference type="ARBA" id="ARBA00004304"/>
    </source>
</evidence>
<evidence type="ECO:0000256" key="11">
    <source>
        <dbReference type="ARBA" id="ARBA00022989"/>
    </source>
</evidence>
<evidence type="ECO:0000256" key="9">
    <source>
        <dbReference type="ARBA" id="ARBA00022729"/>
    </source>
</evidence>
<dbReference type="GO" id="GO:0031966">
    <property type="term" value="C:mitochondrial membrane"/>
    <property type="evidence" value="ECO:0007669"/>
    <property type="project" value="UniProtKB-SubCell"/>
</dbReference>
<name>A0A9W8AYA5_9FUNG</name>
<organism evidence="22 23">
    <name type="scientific">Dispira parvispora</name>
    <dbReference type="NCBI Taxonomy" id="1520584"/>
    <lineage>
        <taxon>Eukaryota</taxon>
        <taxon>Fungi</taxon>
        <taxon>Fungi incertae sedis</taxon>
        <taxon>Zoopagomycota</taxon>
        <taxon>Kickxellomycotina</taxon>
        <taxon>Dimargaritomycetes</taxon>
        <taxon>Dimargaritales</taxon>
        <taxon>Dimargaritaceae</taxon>
        <taxon>Dispira</taxon>
    </lineage>
</organism>
<evidence type="ECO:0000256" key="5">
    <source>
        <dbReference type="ARBA" id="ARBA00005363"/>
    </source>
</evidence>
<evidence type="ECO:0000256" key="2">
    <source>
        <dbReference type="ARBA" id="ARBA00004358"/>
    </source>
</evidence>
<evidence type="ECO:0000256" key="20">
    <source>
        <dbReference type="SAM" id="SignalP"/>
    </source>
</evidence>
<evidence type="ECO:0000259" key="21">
    <source>
        <dbReference type="PROSITE" id="PS51914"/>
    </source>
</evidence>